<proteinExistence type="predicted"/>
<dbReference type="Pfam" id="PF18186">
    <property type="entry name" value="SLATT_4"/>
    <property type="match status" value="1"/>
</dbReference>
<dbReference type="AlphaFoldDB" id="A0A3R8NM44"/>
<dbReference type="RefSeq" id="WP_024382520.1">
    <property type="nucleotide sequence ID" value="NZ_JAGFVA010000018.1"/>
</dbReference>
<keyword evidence="1" id="KW-0812">Transmembrane</keyword>
<dbReference type="InterPro" id="IPR040811">
    <property type="entry name" value="SLATT_4"/>
</dbReference>
<feature type="domain" description="SMODS and SLOG-associating 2TM effector" evidence="2">
    <location>
        <begin position="8"/>
        <end position="169"/>
    </location>
</feature>
<gene>
    <name evidence="3" type="ORF">EI219_02060</name>
</gene>
<organism evidence="3 4">
    <name type="scientific">Streptococcus suis</name>
    <dbReference type="NCBI Taxonomy" id="1307"/>
    <lineage>
        <taxon>Bacteria</taxon>
        <taxon>Bacillati</taxon>
        <taxon>Bacillota</taxon>
        <taxon>Bacilli</taxon>
        <taxon>Lactobacillales</taxon>
        <taxon>Streptococcaceae</taxon>
        <taxon>Streptococcus</taxon>
    </lineage>
</organism>
<sequence length="187" mass="21732">MSKKQEQLHEEIKRFIVNVSWTHKIHIVHSDLLTSYATAIRITNLVLSALVSSGLIYVLLTDTYWAKLLTTFCSLLVTLSVAFRKEFNFDELSSREKADANVFWELREEASRLLYSLTYNTEPSAEVSEKFNRLLEKRSEQSLGLMTPSQKAVDKAGELLKNRRDDDYTEDFKYLIPTNLMEIKEKE</sequence>
<keyword evidence="1" id="KW-1133">Transmembrane helix</keyword>
<evidence type="ECO:0000256" key="1">
    <source>
        <dbReference type="SAM" id="Phobius"/>
    </source>
</evidence>
<keyword evidence="1" id="KW-0472">Membrane</keyword>
<protein>
    <submittedName>
        <fullName evidence="3">SLATT domain-containing protein</fullName>
    </submittedName>
</protein>
<accession>A0A3R8NM44</accession>
<dbReference type="EMBL" id="RRZQ01000003">
    <property type="protein sequence ID" value="RRN51390.1"/>
    <property type="molecule type" value="Genomic_DNA"/>
</dbReference>
<evidence type="ECO:0000259" key="2">
    <source>
        <dbReference type="Pfam" id="PF18186"/>
    </source>
</evidence>
<feature type="transmembrane region" description="Helical" evidence="1">
    <location>
        <begin position="39"/>
        <end position="58"/>
    </location>
</feature>
<dbReference type="Proteomes" id="UP000281324">
    <property type="component" value="Unassembled WGS sequence"/>
</dbReference>
<evidence type="ECO:0000313" key="4">
    <source>
        <dbReference type="Proteomes" id="UP000281324"/>
    </source>
</evidence>
<reference evidence="3 4" key="1">
    <citation type="submission" date="2018-11" db="EMBL/GenBank/DDBJ databases">
        <title>Changes in penicillin susceptibility of Streptococcus suis isolates by amino acid alterations in the penicillin-binding protein.</title>
        <authorList>
            <person name="Niemann L."/>
            <person name="Eichhorn I."/>
        </authorList>
    </citation>
    <scope>NUCLEOTIDE SEQUENCE [LARGE SCALE GENOMIC DNA]</scope>
    <source>
        <strain evidence="3 4">IMT40201</strain>
    </source>
</reference>
<name>A0A3R8NM44_STRSU</name>
<evidence type="ECO:0000313" key="3">
    <source>
        <dbReference type="EMBL" id="RRN51390.1"/>
    </source>
</evidence>
<comment type="caution">
    <text evidence="3">The sequence shown here is derived from an EMBL/GenBank/DDBJ whole genome shotgun (WGS) entry which is preliminary data.</text>
</comment>
<dbReference type="NCBIfam" id="NF033632">
    <property type="entry name" value="SLATT_4"/>
    <property type="match status" value="1"/>
</dbReference>